<dbReference type="Proteomes" id="UP001341281">
    <property type="component" value="Chromosome 04"/>
</dbReference>
<gene>
    <name evidence="2" type="ORF">U9M48_020342</name>
</gene>
<dbReference type="AlphaFoldDB" id="A0AAQ3TEL4"/>
<feature type="compositionally biased region" description="Basic residues" evidence="1">
    <location>
        <begin position="38"/>
        <end position="50"/>
    </location>
</feature>
<organism evidence="2 3">
    <name type="scientific">Paspalum notatum var. saurae</name>
    <dbReference type="NCBI Taxonomy" id="547442"/>
    <lineage>
        <taxon>Eukaryota</taxon>
        <taxon>Viridiplantae</taxon>
        <taxon>Streptophyta</taxon>
        <taxon>Embryophyta</taxon>
        <taxon>Tracheophyta</taxon>
        <taxon>Spermatophyta</taxon>
        <taxon>Magnoliopsida</taxon>
        <taxon>Liliopsida</taxon>
        <taxon>Poales</taxon>
        <taxon>Poaceae</taxon>
        <taxon>PACMAD clade</taxon>
        <taxon>Panicoideae</taxon>
        <taxon>Andropogonodae</taxon>
        <taxon>Paspaleae</taxon>
        <taxon>Paspalinae</taxon>
        <taxon>Paspalum</taxon>
    </lineage>
</organism>
<name>A0AAQ3TEL4_PASNO</name>
<evidence type="ECO:0000313" key="2">
    <source>
        <dbReference type="EMBL" id="WVZ71805.1"/>
    </source>
</evidence>
<protein>
    <submittedName>
        <fullName evidence="2">Uncharacterized protein</fullName>
    </submittedName>
</protein>
<accession>A0AAQ3TEL4</accession>
<dbReference type="EMBL" id="CP144748">
    <property type="protein sequence ID" value="WVZ71805.1"/>
    <property type="molecule type" value="Genomic_DNA"/>
</dbReference>
<proteinExistence type="predicted"/>
<feature type="region of interest" description="Disordered" evidence="1">
    <location>
        <begin position="33"/>
        <end position="76"/>
    </location>
</feature>
<evidence type="ECO:0000313" key="3">
    <source>
        <dbReference type="Proteomes" id="UP001341281"/>
    </source>
</evidence>
<reference evidence="2 3" key="1">
    <citation type="submission" date="2024-02" db="EMBL/GenBank/DDBJ databases">
        <title>High-quality chromosome-scale genome assembly of Pensacola bahiagrass (Paspalum notatum Flugge var. saurae).</title>
        <authorList>
            <person name="Vega J.M."/>
            <person name="Podio M."/>
            <person name="Orjuela J."/>
            <person name="Siena L.A."/>
            <person name="Pessino S.C."/>
            <person name="Combes M.C."/>
            <person name="Mariac C."/>
            <person name="Albertini E."/>
            <person name="Pupilli F."/>
            <person name="Ortiz J.P.A."/>
            <person name="Leblanc O."/>
        </authorList>
    </citation>
    <scope>NUCLEOTIDE SEQUENCE [LARGE SCALE GENOMIC DNA]</scope>
    <source>
        <strain evidence="2">R1</strain>
        <tissue evidence="2">Leaf</tissue>
    </source>
</reference>
<feature type="compositionally biased region" description="Pro residues" evidence="1">
    <location>
        <begin position="66"/>
        <end position="76"/>
    </location>
</feature>
<evidence type="ECO:0000256" key="1">
    <source>
        <dbReference type="SAM" id="MobiDB-lite"/>
    </source>
</evidence>
<keyword evidence="3" id="KW-1185">Reference proteome</keyword>
<sequence length="76" mass="8529">MAVRRRRATAFFGSAGPAARVLPPWRRAAAEPLPSLARRTRSGPRSYRRAWRSDPPCRRLCRPLQRPDPPDASPPG</sequence>